<evidence type="ECO:0000256" key="1">
    <source>
        <dbReference type="SAM" id="MobiDB-lite"/>
    </source>
</evidence>
<dbReference type="AlphaFoldDB" id="A0A0A9G991"/>
<reference evidence="2" key="1">
    <citation type="submission" date="2014-09" db="EMBL/GenBank/DDBJ databases">
        <authorList>
            <person name="Magalhaes I.L.F."/>
            <person name="Oliveira U."/>
            <person name="Santos F.R."/>
            <person name="Vidigal T.H.D.A."/>
            <person name="Brescovit A.D."/>
            <person name="Santos A.J."/>
        </authorList>
    </citation>
    <scope>NUCLEOTIDE SEQUENCE</scope>
    <source>
        <tissue evidence="2">Shoot tissue taken approximately 20 cm above the soil surface</tissue>
    </source>
</reference>
<sequence length="38" mass="3824">MGTPNRCAEPTAMSAPISPGGRSVVSASRSVAMTTFTP</sequence>
<proteinExistence type="predicted"/>
<dbReference type="EMBL" id="GBRH01177872">
    <property type="protein sequence ID" value="JAE20024.1"/>
    <property type="molecule type" value="Transcribed_RNA"/>
</dbReference>
<protein>
    <submittedName>
        <fullName evidence="2">AtGLDP1 (Arabidopsis thaliana glycine decarboxylase P-protein 1)</fullName>
    </submittedName>
</protein>
<accession>A0A0A9G991</accession>
<name>A0A0A9G991_ARUDO</name>
<reference evidence="2" key="2">
    <citation type="journal article" date="2015" name="Data Brief">
        <title>Shoot transcriptome of the giant reed, Arundo donax.</title>
        <authorList>
            <person name="Barrero R.A."/>
            <person name="Guerrero F.D."/>
            <person name="Moolhuijzen P."/>
            <person name="Goolsby J.A."/>
            <person name="Tidwell J."/>
            <person name="Bellgard S.E."/>
            <person name="Bellgard M.I."/>
        </authorList>
    </citation>
    <scope>NUCLEOTIDE SEQUENCE</scope>
    <source>
        <tissue evidence="2">Shoot tissue taken approximately 20 cm above the soil surface</tissue>
    </source>
</reference>
<feature type="region of interest" description="Disordered" evidence="1">
    <location>
        <begin position="1"/>
        <end position="23"/>
    </location>
</feature>
<organism evidence="2">
    <name type="scientific">Arundo donax</name>
    <name type="common">Giant reed</name>
    <name type="synonym">Donax arundinaceus</name>
    <dbReference type="NCBI Taxonomy" id="35708"/>
    <lineage>
        <taxon>Eukaryota</taxon>
        <taxon>Viridiplantae</taxon>
        <taxon>Streptophyta</taxon>
        <taxon>Embryophyta</taxon>
        <taxon>Tracheophyta</taxon>
        <taxon>Spermatophyta</taxon>
        <taxon>Magnoliopsida</taxon>
        <taxon>Liliopsida</taxon>
        <taxon>Poales</taxon>
        <taxon>Poaceae</taxon>
        <taxon>PACMAD clade</taxon>
        <taxon>Arundinoideae</taxon>
        <taxon>Arundineae</taxon>
        <taxon>Arundo</taxon>
    </lineage>
</organism>
<evidence type="ECO:0000313" key="2">
    <source>
        <dbReference type="EMBL" id="JAE20024.1"/>
    </source>
</evidence>